<dbReference type="PANTHER" id="PTHR24412">
    <property type="entry name" value="KELCH PROTEIN"/>
    <property type="match status" value="1"/>
</dbReference>
<dbReference type="Pfam" id="PF07707">
    <property type="entry name" value="BACK"/>
    <property type="match status" value="1"/>
</dbReference>
<dbReference type="AlphaFoldDB" id="A0A814BER5"/>
<keyword evidence="6" id="KW-1185">Reference proteome</keyword>
<dbReference type="Proteomes" id="UP000681722">
    <property type="component" value="Unassembled WGS sequence"/>
</dbReference>
<evidence type="ECO:0000313" key="6">
    <source>
        <dbReference type="Proteomes" id="UP000663829"/>
    </source>
</evidence>
<organism evidence="4 6">
    <name type="scientific">Didymodactylos carnosus</name>
    <dbReference type="NCBI Taxonomy" id="1234261"/>
    <lineage>
        <taxon>Eukaryota</taxon>
        <taxon>Metazoa</taxon>
        <taxon>Spiralia</taxon>
        <taxon>Gnathifera</taxon>
        <taxon>Rotifera</taxon>
        <taxon>Eurotatoria</taxon>
        <taxon>Bdelloidea</taxon>
        <taxon>Philodinida</taxon>
        <taxon>Philodinidae</taxon>
        <taxon>Didymodactylos</taxon>
    </lineage>
</organism>
<comment type="caution">
    <text evidence="4">The sequence shown here is derived from an EMBL/GenBank/DDBJ whole genome shotgun (WGS) entry which is preliminary data.</text>
</comment>
<dbReference type="InterPro" id="IPR011705">
    <property type="entry name" value="BACK"/>
</dbReference>
<dbReference type="OrthoDB" id="45365at2759"/>
<name>A0A814BER5_9BILA</name>
<dbReference type="EMBL" id="CAJOBC010001904">
    <property type="protein sequence ID" value="CAF3705107.1"/>
    <property type="molecule type" value="Genomic_DNA"/>
</dbReference>
<dbReference type="FunFam" id="1.25.40.420:FF:000001">
    <property type="entry name" value="Kelch-like family member 12"/>
    <property type="match status" value="1"/>
</dbReference>
<dbReference type="Proteomes" id="UP000663829">
    <property type="component" value="Unassembled WGS sequence"/>
</dbReference>
<dbReference type="SUPFAM" id="SSF54695">
    <property type="entry name" value="POZ domain"/>
    <property type="match status" value="1"/>
</dbReference>
<accession>A0A814BER5</accession>
<keyword evidence="1" id="KW-0880">Kelch repeat</keyword>
<dbReference type="Gene3D" id="1.25.40.420">
    <property type="match status" value="1"/>
</dbReference>
<dbReference type="PROSITE" id="PS50097">
    <property type="entry name" value="BTB"/>
    <property type="match status" value="1"/>
</dbReference>
<feature type="domain" description="BTB" evidence="3">
    <location>
        <begin position="136"/>
        <end position="189"/>
    </location>
</feature>
<gene>
    <name evidence="4" type="ORF">GPM918_LOCUS9950</name>
    <name evidence="5" type="ORF">SRO942_LOCUS9951</name>
</gene>
<keyword evidence="2" id="KW-0677">Repeat</keyword>
<dbReference type="Gene3D" id="3.30.710.10">
    <property type="entry name" value="Potassium Channel Kv1.1, Chain A"/>
    <property type="match status" value="1"/>
</dbReference>
<evidence type="ECO:0000256" key="1">
    <source>
        <dbReference type="ARBA" id="ARBA00022441"/>
    </source>
</evidence>
<evidence type="ECO:0000259" key="3">
    <source>
        <dbReference type="PROSITE" id="PS50097"/>
    </source>
</evidence>
<dbReference type="PANTHER" id="PTHR24412:SF451">
    <property type="entry name" value="KELCH-LIKE PROTEIN 20"/>
    <property type="match status" value="1"/>
</dbReference>
<evidence type="ECO:0000313" key="5">
    <source>
        <dbReference type="EMBL" id="CAF3705107.1"/>
    </source>
</evidence>
<sequence>MKGGMSIKMKIYVDFGEKATTIISATKNATEILEKIKSVLQPAADFLVTYYDDDIKKHCIFHSYEQIENQQIVAMEVNILHHHAHNFTNSSLSSGINNPDILKDCSSLDKLLIELNTHAKLVLTNLNTLRKQKELCDVLLIIGQSKIPAHRAVLPAESRLTKIVIHDVDESAMDLLIEFCYSSTILVDKKNVQTLLPAAEVQDTYCEFLKAQLDPSNCLGIRVFADTHSCRELLKTADRYTQHNFNEVKESEEFLFLPVNQLIDIISSDELNMTSEEDVFNAVMHWVQCNTEQRKQYLSQILGNFQKKFDNYNNVQDEVRNFLDKLNIFEDVESQSHQTDADLLAIDVFLYRLNANKLFDTVSLLILSLFVLF</sequence>
<dbReference type="EMBL" id="CAJNOQ010001904">
    <property type="protein sequence ID" value="CAF0926574.1"/>
    <property type="molecule type" value="Genomic_DNA"/>
</dbReference>
<evidence type="ECO:0000256" key="2">
    <source>
        <dbReference type="ARBA" id="ARBA00022737"/>
    </source>
</evidence>
<evidence type="ECO:0000313" key="4">
    <source>
        <dbReference type="EMBL" id="CAF0926574.1"/>
    </source>
</evidence>
<proteinExistence type="predicted"/>
<dbReference type="SMART" id="SM00225">
    <property type="entry name" value="BTB"/>
    <property type="match status" value="1"/>
</dbReference>
<dbReference type="InterPro" id="IPR000210">
    <property type="entry name" value="BTB/POZ_dom"/>
</dbReference>
<reference evidence="4" key="1">
    <citation type="submission" date="2021-02" db="EMBL/GenBank/DDBJ databases">
        <authorList>
            <person name="Nowell W R."/>
        </authorList>
    </citation>
    <scope>NUCLEOTIDE SEQUENCE</scope>
</reference>
<protein>
    <recommendedName>
        <fullName evidence="3">BTB domain-containing protein</fullName>
    </recommendedName>
</protein>
<dbReference type="SMART" id="SM00875">
    <property type="entry name" value="BACK"/>
    <property type="match status" value="1"/>
</dbReference>
<dbReference type="InterPro" id="IPR011333">
    <property type="entry name" value="SKP1/BTB/POZ_sf"/>
</dbReference>
<dbReference type="Pfam" id="PF00651">
    <property type="entry name" value="BTB"/>
    <property type="match status" value="1"/>
</dbReference>